<dbReference type="InterPro" id="IPR029058">
    <property type="entry name" value="AB_hydrolase_fold"/>
</dbReference>
<organism evidence="2 3">
    <name type="scientific">Lentzea albida</name>
    <dbReference type="NCBI Taxonomy" id="65499"/>
    <lineage>
        <taxon>Bacteria</taxon>
        <taxon>Bacillati</taxon>
        <taxon>Actinomycetota</taxon>
        <taxon>Actinomycetes</taxon>
        <taxon>Pseudonocardiales</taxon>
        <taxon>Pseudonocardiaceae</taxon>
        <taxon>Lentzea</taxon>
    </lineage>
</organism>
<evidence type="ECO:0000313" key="2">
    <source>
        <dbReference type="EMBL" id="SEQ60445.1"/>
    </source>
</evidence>
<gene>
    <name evidence="2" type="ORF">SAMN04488000_103499</name>
</gene>
<dbReference type="Proteomes" id="UP000199503">
    <property type="component" value="Unassembled WGS sequence"/>
</dbReference>
<keyword evidence="3" id="KW-1185">Reference proteome</keyword>
<dbReference type="SUPFAM" id="SSF53474">
    <property type="entry name" value="alpha/beta-Hydrolases"/>
    <property type="match status" value="1"/>
</dbReference>
<dbReference type="GO" id="GO:0016787">
    <property type="term" value="F:hydrolase activity"/>
    <property type="evidence" value="ECO:0007669"/>
    <property type="project" value="UniProtKB-KW"/>
</dbReference>
<dbReference type="STRING" id="65499.SAMN04488000_103499"/>
<dbReference type="AlphaFoldDB" id="A0A1H9HDJ6"/>
<protein>
    <submittedName>
        <fullName evidence="2">Alpha/beta hydrolase family protein</fullName>
    </submittedName>
</protein>
<dbReference type="PANTHER" id="PTHR33428">
    <property type="entry name" value="CHLOROPHYLLASE-2, CHLOROPLASTIC"/>
    <property type="match status" value="1"/>
</dbReference>
<sequence length="291" mass="31510">MTVFTVSPVVLEIPGRPVDLQLKVSAPTEGTGLPILLLSHGHGNSNHLSSLNGYAPLANHWAEQGFVVLQPTHLSSRSLNLPQDTPGAPLFWRSRAEDMSHVLDRLDEVEKAVPQLQNRWDRTKIAVVGHSMGGHTASLLLGMRTEGVSLRDDRIRAGVLLGSTGRGDAVTDFVQEHYSFMATTDFSEMATPALVVAGDADASEHLTTAGPDWHADPYHLAPGPKDLLTLFGAEHGFGGVSGYDVAETTDENPERVATVLRLTTAYLRSQLHGTDDWQNVDLEDGRVESKN</sequence>
<reference evidence="3" key="1">
    <citation type="submission" date="2016-10" db="EMBL/GenBank/DDBJ databases">
        <authorList>
            <person name="Varghese N."/>
            <person name="Submissions S."/>
        </authorList>
    </citation>
    <scope>NUCLEOTIDE SEQUENCE [LARGE SCALE GENOMIC DNA]</scope>
    <source>
        <strain evidence="3">DSM 44437</strain>
    </source>
</reference>
<name>A0A1H9HDJ6_9PSEU</name>
<evidence type="ECO:0000313" key="3">
    <source>
        <dbReference type="Proteomes" id="UP000199503"/>
    </source>
</evidence>
<evidence type="ECO:0000259" key="1">
    <source>
        <dbReference type="Pfam" id="PF12697"/>
    </source>
</evidence>
<proteinExistence type="predicted"/>
<feature type="domain" description="AB hydrolase-1" evidence="1">
    <location>
        <begin position="36"/>
        <end position="217"/>
    </location>
</feature>
<dbReference type="InterPro" id="IPR000073">
    <property type="entry name" value="AB_hydrolase_1"/>
</dbReference>
<accession>A0A1H9HDJ6</accession>
<dbReference type="PANTHER" id="PTHR33428:SF14">
    <property type="entry name" value="CARBOXYLESTERASE TYPE B DOMAIN-CONTAINING PROTEIN"/>
    <property type="match status" value="1"/>
</dbReference>
<dbReference type="OrthoDB" id="339159at2"/>
<dbReference type="EMBL" id="FOFV01000003">
    <property type="protein sequence ID" value="SEQ60445.1"/>
    <property type="molecule type" value="Genomic_DNA"/>
</dbReference>
<dbReference type="Pfam" id="PF12697">
    <property type="entry name" value="Abhydrolase_6"/>
    <property type="match status" value="1"/>
</dbReference>
<dbReference type="RefSeq" id="WP_089913955.1">
    <property type="nucleotide sequence ID" value="NZ_FOFV01000003.1"/>
</dbReference>
<dbReference type="Gene3D" id="3.40.50.1820">
    <property type="entry name" value="alpha/beta hydrolase"/>
    <property type="match status" value="1"/>
</dbReference>
<keyword evidence="2" id="KW-0378">Hydrolase</keyword>